<evidence type="ECO:0000313" key="2">
    <source>
        <dbReference type="Proteomes" id="UP001056120"/>
    </source>
</evidence>
<dbReference type="Proteomes" id="UP001056120">
    <property type="component" value="Linkage Group LG02"/>
</dbReference>
<name>A0ACB9JTG3_9ASTR</name>
<sequence length="92" mass="10339">MGPYPIIPSSRRLRPRTCEIDLLADTVFKSLHKDFLGEDDLKNRLNSSTLHPQIISAIRSVHDLRLGACPYLASLRIVASQGVVSWLSQRNI</sequence>
<dbReference type="EMBL" id="CM042019">
    <property type="protein sequence ID" value="KAI3823255.1"/>
    <property type="molecule type" value="Genomic_DNA"/>
</dbReference>
<comment type="caution">
    <text evidence="1">The sequence shown here is derived from an EMBL/GenBank/DDBJ whole genome shotgun (WGS) entry which is preliminary data.</text>
</comment>
<proteinExistence type="predicted"/>
<accession>A0ACB9JTG3</accession>
<reference evidence="2" key="1">
    <citation type="journal article" date="2022" name="Mol. Ecol. Resour.">
        <title>The genomes of chicory, endive, great burdock and yacon provide insights into Asteraceae palaeo-polyploidization history and plant inulin production.</title>
        <authorList>
            <person name="Fan W."/>
            <person name="Wang S."/>
            <person name="Wang H."/>
            <person name="Wang A."/>
            <person name="Jiang F."/>
            <person name="Liu H."/>
            <person name="Zhao H."/>
            <person name="Xu D."/>
            <person name="Zhang Y."/>
        </authorList>
    </citation>
    <scope>NUCLEOTIDE SEQUENCE [LARGE SCALE GENOMIC DNA]</scope>
    <source>
        <strain evidence="2">cv. Yunnan</strain>
    </source>
</reference>
<keyword evidence="2" id="KW-1185">Reference proteome</keyword>
<reference evidence="1 2" key="2">
    <citation type="journal article" date="2022" name="Mol. Ecol. Resour.">
        <title>The genomes of chicory, endive, great burdock and yacon provide insights into Asteraceae paleo-polyploidization history and plant inulin production.</title>
        <authorList>
            <person name="Fan W."/>
            <person name="Wang S."/>
            <person name="Wang H."/>
            <person name="Wang A."/>
            <person name="Jiang F."/>
            <person name="Liu H."/>
            <person name="Zhao H."/>
            <person name="Xu D."/>
            <person name="Zhang Y."/>
        </authorList>
    </citation>
    <scope>NUCLEOTIDE SEQUENCE [LARGE SCALE GENOMIC DNA]</scope>
    <source>
        <strain evidence="2">cv. Yunnan</strain>
        <tissue evidence="1">Leaves</tissue>
    </source>
</reference>
<protein>
    <submittedName>
        <fullName evidence="1">Uncharacterized protein</fullName>
    </submittedName>
</protein>
<evidence type="ECO:0000313" key="1">
    <source>
        <dbReference type="EMBL" id="KAI3823255.1"/>
    </source>
</evidence>
<gene>
    <name evidence="1" type="ORF">L1987_04688</name>
</gene>
<organism evidence="1 2">
    <name type="scientific">Smallanthus sonchifolius</name>
    <dbReference type="NCBI Taxonomy" id="185202"/>
    <lineage>
        <taxon>Eukaryota</taxon>
        <taxon>Viridiplantae</taxon>
        <taxon>Streptophyta</taxon>
        <taxon>Embryophyta</taxon>
        <taxon>Tracheophyta</taxon>
        <taxon>Spermatophyta</taxon>
        <taxon>Magnoliopsida</taxon>
        <taxon>eudicotyledons</taxon>
        <taxon>Gunneridae</taxon>
        <taxon>Pentapetalae</taxon>
        <taxon>asterids</taxon>
        <taxon>campanulids</taxon>
        <taxon>Asterales</taxon>
        <taxon>Asteraceae</taxon>
        <taxon>Asteroideae</taxon>
        <taxon>Heliantheae alliance</taxon>
        <taxon>Millerieae</taxon>
        <taxon>Smallanthus</taxon>
    </lineage>
</organism>